<evidence type="ECO:0000313" key="1">
    <source>
        <dbReference type="EMBL" id="DAD69996.1"/>
    </source>
</evidence>
<protein>
    <submittedName>
        <fullName evidence="1">Uncharacterized protein</fullName>
    </submittedName>
</protein>
<dbReference type="GO" id="GO:0042262">
    <property type="term" value="P:DNA protection"/>
    <property type="evidence" value="ECO:0007669"/>
    <property type="project" value="InterPro"/>
</dbReference>
<organism evidence="1">
    <name type="scientific">Myoviridae sp. ct6F13</name>
    <dbReference type="NCBI Taxonomy" id="2827602"/>
    <lineage>
        <taxon>Viruses</taxon>
        <taxon>Duplodnaviria</taxon>
        <taxon>Heunggongvirae</taxon>
        <taxon>Uroviricota</taxon>
        <taxon>Caudoviricetes</taxon>
    </lineage>
</organism>
<proteinExistence type="predicted"/>
<sequence length="169" mass="19941">MNNLLIENDLIDQREGFKIENLEGATWAFRKLRAIENKEADIKAISEEEMARITSWRDAELKQYEADKQYFSFLLEEYYKNEKAKDKKFKLSTPYGKVTARKSSKWNYENEEALVKYLKDNKPELVRVKEEVNKTELKKVFKNGVDKETGEVLPFVTIEETETITVKVE</sequence>
<dbReference type="EMBL" id="BK015859">
    <property type="protein sequence ID" value="DAD69996.1"/>
    <property type="molecule type" value="Genomic_DNA"/>
</dbReference>
<dbReference type="SUPFAM" id="SSF161266">
    <property type="entry name" value="Gam-like"/>
    <property type="match status" value="1"/>
</dbReference>
<dbReference type="InterPro" id="IPR009951">
    <property type="entry name" value="Host-nuc_inhib_Gam"/>
</dbReference>
<reference evidence="1" key="1">
    <citation type="journal article" date="2021" name="Proc. Natl. Acad. Sci. U.S.A.">
        <title>A Catalog of Tens of Thousands of Viruses from Human Metagenomes Reveals Hidden Associations with Chronic Diseases.</title>
        <authorList>
            <person name="Tisza M.J."/>
            <person name="Buck C.B."/>
        </authorList>
    </citation>
    <scope>NUCLEOTIDE SEQUENCE</scope>
    <source>
        <strain evidence="1">Ct6F13</strain>
    </source>
</reference>
<dbReference type="Pfam" id="PF07352">
    <property type="entry name" value="Phage_Mu_Gam"/>
    <property type="match status" value="1"/>
</dbReference>
<dbReference type="GO" id="GO:0003690">
    <property type="term" value="F:double-stranded DNA binding"/>
    <property type="evidence" value="ECO:0007669"/>
    <property type="project" value="InterPro"/>
</dbReference>
<accession>A0A8S5LIW4</accession>
<name>A0A8S5LIW4_9CAUD</name>